<evidence type="ECO:0000259" key="3">
    <source>
        <dbReference type="SMART" id="SM00563"/>
    </source>
</evidence>
<name>A0ABV2QPH8_9MICO</name>
<dbReference type="SUPFAM" id="SSF69593">
    <property type="entry name" value="Glycerol-3-phosphate (1)-acyltransferase"/>
    <property type="match status" value="1"/>
</dbReference>
<protein>
    <submittedName>
        <fullName evidence="4">1-acyl-sn-glycerol-3-phosphate acyltransferase</fullName>
        <ecNumber evidence="4">2.3.1.51</ecNumber>
    </submittedName>
</protein>
<evidence type="ECO:0000256" key="2">
    <source>
        <dbReference type="ARBA" id="ARBA00023315"/>
    </source>
</evidence>
<dbReference type="Pfam" id="PF01553">
    <property type="entry name" value="Acyltransferase"/>
    <property type="match status" value="1"/>
</dbReference>
<accession>A0ABV2QPH8</accession>
<organism evidence="4 5">
    <name type="scientific">Conyzicola nivalis</name>
    <dbReference type="NCBI Taxonomy" id="1477021"/>
    <lineage>
        <taxon>Bacteria</taxon>
        <taxon>Bacillati</taxon>
        <taxon>Actinomycetota</taxon>
        <taxon>Actinomycetes</taxon>
        <taxon>Micrococcales</taxon>
        <taxon>Microbacteriaceae</taxon>
        <taxon>Conyzicola</taxon>
    </lineage>
</organism>
<keyword evidence="5" id="KW-1185">Reference proteome</keyword>
<proteinExistence type="predicted"/>
<keyword evidence="2 4" id="KW-0012">Acyltransferase</keyword>
<dbReference type="PANTHER" id="PTHR10434:SF11">
    <property type="entry name" value="1-ACYL-SN-GLYCEROL-3-PHOSPHATE ACYLTRANSFERASE"/>
    <property type="match status" value="1"/>
</dbReference>
<reference evidence="4 5" key="1">
    <citation type="submission" date="2024-06" db="EMBL/GenBank/DDBJ databases">
        <title>Sorghum-associated microbial communities from plants grown in Nebraska, USA.</title>
        <authorList>
            <person name="Schachtman D."/>
        </authorList>
    </citation>
    <scope>NUCLEOTIDE SEQUENCE [LARGE SCALE GENOMIC DNA]</scope>
    <source>
        <strain evidence="4 5">2857</strain>
    </source>
</reference>
<dbReference type="EMBL" id="JBEPSJ010000002">
    <property type="protein sequence ID" value="MET4582495.1"/>
    <property type="molecule type" value="Genomic_DNA"/>
</dbReference>
<dbReference type="CDD" id="cd07989">
    <property type="entry name" value="LPLAT_AGPAT-like"/>
    <property type="match status" value="1"/>
</dbReference>
<dbReference type="GO" id="GO:0003841">
    <property type="term" value="F:1-acylglycerol-3-phosphate O-acyltransferase activity"/>
    <property type="evidence" value="ECO:0007669"/>
    <property type="project" value="UniProtKB-EC"/>
</dbReference>
<evidence type="ECO:0000313" key="5">
    <source>
        <dbReference type="Proteomes" id="UP001549257"/>
    </source>
</evidence>
<dbReference type="EC" id="2.3.1.51" evidence="4"/>
<dbReference type="PANTHER" id="PTHR10434">
    <property type="entry name" value="1-ACYL-SN-GLYCEROL-3-PHOSPHATE ACYLTRANSFERASE"/>
    <property type="match status" value="1"/>
</dbReference>
<keyword evidence="1 4" id="KW-0808">Transferase</keyword>
<dbReference type="Proteomes" id="UP001549257">
    <property type="component" value="Unassembled WGS sequence"/>
</dbReference>
<dbReference type="InterPro" id="IPR002123">
    <property type="entry name" value="Plipid/glycerol_acylTrfase"/>
</dbReference>
<evidence type="ECO:0000256" key="1">
    <source>
        <dbReference type="ARBA" id="ARBA00022679"/>
    </source>
</evidence>
<feature type="domain" description="Phospholipid/glycerol acyltransferase" evidence="3">
    <location>
        <begin position="35"/>
        <end position="154"/>
    </location>
</feature>
<sequence length="227" mass="25282">MFYWFMKTIVAGPLLRTLFRPRLEGVENIPGTGPVILASNHLSFIDSVILPLVIKRRIYFLAASTYFEGRGLGKWFVAWFLRATGMIPIDRSGGKASEASLKAGMSVLTKGDVLGIYPEGSRTRDGKLHRFRTGVARMALESGAAVVPVAMIDTDKVMPSEGDGRVRIQRIGISFGPPLDFNEFYGKDRDHAMLRTMTDRIMDAVLAMSGQEYSDEYTPPSRKRTKE</sequence>
<gene>
    <name evidence="4" type="ORF">ABIE21_002005</name>
</gene>
<evidence type="ECO:0000313" key="4">
    <source>
        <dbReference type="EMBL" id="MET4582495.1"/>
    </source>
</evidence>
<dbReference type="SMART" id="SM00563">
    <property type="entry name" value="PlsC"/>
    <property type="match status" value="1"/>
</dbReference>
<comment type="caution">
    <text evidence="4">The sequence shown here is derived from an EMBL/GenBank/DDBJ whole genome shotgun (WGS) entry which is preliminary data.</text>
</comment>